<comment type="caution">
    <text evidence="1">The sequence shown here is derived from an EMBL/GenBank/DDBJ whole genome shotgun (WGS) entry which is preliminary data.</text>
</comment>
<organism evidence="1 2">
    <name type="scientific">Rhododendron molle</name>
    <name type="common">Chinese azalea</name>
    <name type="synonym">Azalea mollis</name>
    <dbReference type="NCBI Taxonomy" id="49168"/>
    <lineage>
        <taxon>Eukaryota</taxon>
        <taxon>Viridiplantae</taxon>
        <taxon>Streptophyta</taxon>
        <taxon>Embryophyta</taxon>
        <taxon>Tracheophyta</taxon>
        <taxon>Spermatophyta</taxon>
        <taxon>Magnoliopsida</taxon>
        <taxon>eudicotyledons</taxon>
        <taxon>Gunneridae</taxon>
        <taxon>Pentapetalae</taxon>
        <taxon>asterids</taxon>
        <taxon>Ericales</taxon>
        <taxon>Ericaceae</taxon>
        <taxon>Ericoideae</taxon>
        <taxon>Rhodoreae</taxon>
        <taxon>Rhododendron</taxon>
    </lineage>
</organism>
<sequence>MATSTKNSSSTPTWKDKEIATDPMPNRMHLQYYAPSIVDDKVIVSPPSDVVNLGLDKWKDCVVGYFLDRLSYVASAVGRPLYADQMTEGCKRLNYAKVCVEVDVNSELPDSFEVALEDGTRYTIKVWYLWKPFKCDKCKVFGHKTCHEVVRKSTPVQQNQVWMVKDGAKAVEEGSKPVGNGVHLVLDTAGPIEGMADMVVHSINNEGDILHYKEELVKDASSLDQLRVQSGAGAGGSGSVQVGIIDNARNKFAILQDASGLLEDEPTILPSFEEFDAGLVQDMVAEDLVPERGKSNSKGNSGKVAGKAKGGKNKR</sequence>
<evidence type="ECO:0000313" key="1">
    <source>
        <dbReference type="EMBL" id="KAI8536165.1"/>
    </source>
</evidence>
<evidence type="ECO:0000313" key="2">
    <source>
        <dbReference type="Proteomes" id="UP001062846"/>
    </source>
</evidence>
<keyword evidence="2" id="KW-1185">Reference proteome</keyword>
<dbReference type="EMBL" id="CM046397">
    <property type="protein sequence ID" value="KAI8536165.1"/>
    <property type="molecule type" value="Genomic_DNA"/>
</dbReference>
<reference evidence="1" key="1">
    <citation type="submission" date="2022-02" db="EMBL/GenBank/DDBJ databases">
        <title>Plant Genome Project.</title>
        <authorList>
            <person name="Zhang R.-G."/>
        </authorList>
    </citation>
    <scope>NUCLEOTIDE SEQUENCE</scope>
    <source>
        <strain evidence="1">AT1</strain>
    </source>
</reference>
<protein>
    <submittedName>
        <fullName evidence="1">Uncharacterized protein</fullName>
    </submittedName>
</protein>
<proteinExistence type="predicted"/>
<name>A0ACC0M5E9_RHOML</name>
<dbReference type="Proteomes" id="UP001062846">
    <property type="component" value="Chromosome 10"/>
</dbReference>
<gene>
    <name evidence="1" type="ORF">RHMOL_Rhmol10G0235200</name>
</gene>
<accession>A0ACC0M5E9</accession>